<dbReference type="InterPro" id="IPR036291">
    <property type="entry name" value="NAD(P)-bd_dom_sf"/>
</dbReference>
<dbReference type="InterPro" id="IPR029045">
    <property type="entry name" value="ClpP/crotonase-like_dom_sf"/>
</dbReference>
<feature type="domain" description="3-hydroxyacyl-CoA dehydrogenase NAD binding" evidence="9">
    <location>
        <begin position="13"/>
        <end position="195"/>
    </location>
</feature>
<evidence type="ECO:0000256" key="4">
    <source>
        <dbReference type="ARBA" id="ARBA00023002"/>
    </source>
</evidence>
<dbReference type="Gene3D" id="3.90.226.10">
    <property type="entry name" value="2-enoyl-CoA Hydratase, Chain A, domain 1"/>
    <property type="match status" value="1"/>
</dbReference>
<evidence type="ECO:0000256" key="2">
    <source>
        <dbReference type="ARBA" id="ARBA00022832"/>
    </source>
</evidence>
<dbReference type="Pfam" id="PF00378">
    <property type="entry name" value="ECH_1"/>
    <property type="match status" value="1"/>
</dbReference>
<gene>
    <name evidence="10" type="ORF">ACFOD9_01075</name>
</gene>
<evidence type="ECO:0000256" key="7">
    <source>
        <dbReference type="ARBA" id="ARBA00049556"/>
    </source>
</evidence>
<accession>A0ABV7IPJ1</accession>
<dbReference type="PANTHER" id="PTHR48075:SF7">
    <property type="entry name" value="3-HYDROXYACYL-COA DEHYDROGENASE-RELATED"/>
    <property type="match status" value="1"/>
</dbReference>
<comment type="caution">
    <text evidence="10">The sequence shown here is derived from an EMBL/GenBank/DDBJ whole genome shotgun (WGS) entry which is preliminary data.</text>
</comment>
<dbReference type="EMBL" id="JBHRTQ010000001">
    <property type="protein sequence ID" value="MFC3172836.1"/>
    <property type="molecule type" value="Genomic_DNA"/>
</dbReference>
<dbReference type="InterPro" id="IPR006176">
    <property type="entry name" value="3-OHacyl-CoA_DH_NAD-bd"/>
</dbReference>
<evidence type="ECO:0000259" key="9">
    <source>
        <dbReference type="Pfam" id="PF02737"/>
    </source>
</evidence>
<keyword evidence="3" id="KW-0442">Lipid degradation</keyword>
<name>A0ABV7IPJ1_9SPHN</name>
<keyword evidence="2" id="KW-0276">Fatty acid metabolism</keyword>
<feature type="domain" description="3-hydroxyacyl-CoA dehydrogenase C-terminal" evidence="8">
    <location>
        <begin position="198"/>
        <end position="299"/>
    </location>
</feature>
<dbReference type="Pfam" id="PF00725">
    <property type="entry name" value="3HCDH"/>
    <property type="match status" value="2"/>
</dbReference>
<dbReference type="Gene3D" id="1.10.1040.50">
    <property type="match status" value="1"/>
</dbReference>
<evidence type="ECO:0000256" key="6">
    <source>
        <dbReference type="ARBA" id="ARBA00023098"/>
    </source>
</evidence>
<dbReference type="Proteomes" id="UP001595604">
    <property type="component" value="Unassembled WGS sequence"/>
</dbReference>
<evidence type="ECO:0000256" key="5">
    <source>
        <dbReference type="ARBA" id="ARBA00023027"/>
    </source>
</evidence>
<dbReference type="RefSeq" id="WP_379508231.1">
    <property type="nucleotide sequence ID" value="NZ_JBHRTQ010000001.1"/>
</dbReference>
<evidence type="ECO:0000313" key="10">
    <source>
        <dbReference type="EMBL" id="MFC3172836.1"/>
    </source>
</evidence>
<dbReference type="PANTHER" id="PTHR48075">
    <property type="entry name" value="3-HYDROXYACYL-COA DEHYDROGENASE FAMILY PROTEIN"/>
    <property type="match status" value="1"/>
</dbReference>
<comment type="pathway">
    <text evidence="1">Lipid metabolism; fatty acid beta-oxidation.</text>
</comment>
<keyword evidence="5" id="KW-0520">NAD</keyword>
<evidence type="ECO:0000259" key="8">
    <source>
        <dbReference type="Pfam" id="PF00725"/>
    </source>
</evidence>
<dbReference type="Pfam" id="PF02737">
    <property type="entry name" value="3HCDH_N"/>
    <property type="match status" value="1"/>
</dbReference>
<feature type="domain" description="3-hydroxyacyl-CoA dehydrogenase C-terminal" evidence="8">
    <location>
        <begin position="351"/>
        <end position="400"/>
    </location>
</feature>
<evidence type="ECO:0000256" key="1">
    <source>
        <dbReference type="ARBA" id="ARBA00005005"/>
    </source>
</evidence>
<organism evidence="10 11">
    <name type="scientific">Novosphingobium bradum</name>
    <dbReference type="NCBI Taxonomy" id="1737444"/>
    <lineage>
        <taxon>Bacteria</taxon>
        <taxon>Pseudomonadati</taxon>
        <taxon>Pseudomonadota</taxon>
        <taxon>Alphaproteobacteria</taxon>
        <taxon>Sphingomonadales</taxon>
        <taxon>Sphingomonadaceae</taxon>
        <taxon>Novosphingobium</taxon>
    </lineage>
</organism>
<reference evidence="11" key="1">
    <citation type="journal article" date="2019" name="Int. J. Syst. Evol. Microbiol.">
        <title>The Global Catalogue of Microorganisms (GCM) 10K type strain sequencing project: providing services to taxonomists for standard genome sequencing and annotation.</title>
        <authorList>
            <consortium name="The Broad Institute Genomics Platform"/>
            <consortium name="The Broad Institute Genome Sequencing Center for Infectious Disease"/>
            <person name="Wu L."/>
            <person name="Ma J."/>
        </authorList>
    </citation>
    <scope>NUCLEOTIDE SEQUENCE [LARGE SCALE GENOMIC DNA]</scope>
    <source>
        <strain evidence="11">KCTC 42984</strain>
    </source>
</reference>
<comment type="catalytic activity">
    <reaction evidence="7">
        <text>a (3S)-3-hydroxyacyl-CoA + NAD(+) = a 3-oxoacyl-CoA + NADH + H(+)</text>
        <dbReference type="Rhea" id="RHEA:22432"/>
        <dbReference type="ChEBI" id="CHEBI:15378"/>
        <dbReference type="ChEBI" id="CHEBI:57318"/>
        <dbReference type="ChEBI" id="CHEBI:57540"/>
        <dbReference type="ChEBI" id="CHEBI:57945"/>
        <dbReference type="ChEBI" id="CHEBI:90726"/>
        <dbReference type="EC" id="1.1.1.35"/>
    </reaction>
</comment>
<dbReference type="Gene3D" id="3.40.50.720">
    <property type="entry name" value="NAD(P)-binding Rossmann-like Domain"/>
    <property type="match status" value="1"/>
</dbReference>
<keyword evidence="4" id="KW-0560">Oxidoreductase</keyword>
<dbReference type="InterPro" id="IPR008927">
    <property type="entry name" value="6-PGluconate_DH-like_C_sf"/>
</dbReference>
<dbReference type="SUPFAM" id="SSF48179">
    <property type="entry name" value="6-phosphogluconate dehydrogenase C-terminal domain-like"/>
    <property type="match status" value="2"/>
</dbReference>
<keyword evidence="11" id="KW-1185">Reference proteome</keyword>
<dbReference type="CDD" id="cd06558">
    <property type="entry name" value="crotonase-like"/>
    <property type="match status" value="1"/>
</dbReference>
<dbReference type="InterPro" id="IPR001753">
    <property type="entry name" value="Enoyl-CoA_hydra/iso"/>
</dbReference>
<dbReference type="SUPFAM" id="SSF51735">
    <property type="entry name" value="NAD(P)-binding Rossmann-fold domains"/>
    <property type="match status" value="1"/>
</dbReference>
<dbReference type="InterPro" id="IPR006108">
    <property type="entry name" value="3HC_DH_C"/>
</dbReference>
<keyword evidence="6" id="KW-0443">Lipid metabolism</keyword>
<evidence type="ECO:0000313" key="11">
    <source>
        <dbReference type="Proteomes" id="UP001595604"/>
    </source>
</evidence>
<proteinExistence type="predicted"/>
<sequence length="778" mass="81989">MSEAPQGRPQVRKVCVIGAGVMGAGIAAQVANAGIPVLLLDIVRDPADRSGVARAAVDTILKADPAPFMGKGAARLVEPGNIEDDLPRIAECDWIVEAIVERLDLKQALYAKVEACRAPHAAVSSNTSTIPLASLIEGRSDAFRRHFLITHFFNPPRYMRLLEVVGGPDSDPAMVTRITDFADRALGKRIVPARDTPGFIANRIGTLWLESAVNAAFDLGLTVEEADAIAGKPMGVPGTGIFGLLDLVGLDLMPHVRQSLTASLPAGDAYQAVARSHPRIEAMLAAGLTGRKGKGGFYRLNREAGRKEAIDLVTGEYRPAVKAPPPEGPAGKGDLAALIAAPGKVGAYAWAVLGPTLSYAASLAPEIAADITAIDDAMKLGYNWRFGPFELIDRLGADKLAARLRAEGSPVPPLLDLAGERAFHRVDKGRRQVLGFDGQYSDLVRPDGVLLLEDLRLAAKPLLENASAALWDVGDGVVALEFTGKMNALDGEVMALIGQAIALVQERYKALVIYNEGANFSAGANLGLALFALAMNAWPEIEKLMAGGQQAYKALKYAPFPVVGAPAGMALGGGCEILLHADAIQAHAESYVGLVECGVGLVPGWGGCGEMLERWRKMPGLPGGPMPAVAKVFEVVSVATVSKSAAEARELGFLRASDGVTMNRDRLLADAKARALALVDGYAPPAPPEFHLPGPTGRAALDLAVHGFRAQGLATEYDAVVAGHLAHVLTGGEADMADPLTEADLLALEREAFLALLHDERTQARIKAMLETGKPLRN</sequence>
<dbReference type="SUPFAM" id="SSF52096">
    <property type="entry name" value="ClpP/crotonase"/>
    <property type="match status" value="1"/>
</dbReference>
<evidence type="ECO:0000256" key="3">
    <source>
        <dbReference type="ARBA" id="ARBA00022963"/>
    </source>
</evidence>
<protein>
    <submittedName>
        <fullName evidence="10">3-hydroxyacyl-CoA dehydrogenase NAD-binding domain-containing protein</fullName>
    </submittedName>
</protein>